<dbReference type="Proteomes" id="UP000199302">
    <property type="component" value="Unassembled WGS sequence"/>
</dbReference>
<evidence type="ECO:0000256" key="1">
    <source>
        <dbReference type="SAM" id="MobiDB-lite"/>
    </source>
</evidence>
<organism evidence="3 4">
    <name type="scientific">Poseidonocella sedimentorum</name>
    <dbReference type="NCBI Taxonomy" id="871652"/>
    <lineage>
        <taxon>Bacteria</taxon>
        <taxon>Pseudomonadati</taxon>
        <taxon>Pseudomonadota</taxon>
        <taxon>Alphaproteobacteria</taxon>
        <taxon>Rhodobacterales</taxon>
        <taxon>Roseobacteraceae</taxon>
        <taxon>Poseidonocella</taxon>
    </lineage>
</organism>
<evidence type="ECO:0008006" key="5">
    <source>
        <dbReference type="Google" id="ProtNLM"/>
    </source>
</evidence>
<keyword evidence="4" id="KW-1185">Reference proteome</keyword>
<name>A0A1I6EMC5_9RHOB</name>
<accession>A0A1I6EMC5</accession>
<dbReference type="InterPro" id="IPR036280">
    <property type="entry name" value="Multihaem_cyt_sf"/>
</dbReference>
<proteinExistence type="predicted"/>
<sequence length="936" mass="102013">MTPRLFASATFLTSIALTCSALAQEARKTPVNLGQTVPKPVFQLGDTPSEPHADGSPAAQSFLDFFNETYFEGEPNLQLEMLTKDHVVWFPPQRAGDTSLELVAREVHPGTENCSGDITTTAPGSYPITCPPGEFSTAQFCQACHDSALFVEGGGLPQMMYRSEQNAAPAPDGHDQWLANWSQYGDWSASIMRLATRDPIWQAQIETETSVHQFADPAVIQDVCFSCHGEMGERQLKSDTGAEAKFCTDMFYAKIPGQIGDLAGGKPYPFTGDCDAQFPEMTIETHQAHFAKYGSLARDGVSCETCHRIGPENGQGAWDGADFSVFYGPKDTYQVHERQTDNDWPLEYEFTASFQFDMNNIMAPDPIGALDTQPMQVYDKLSLATATNKAVSDPKTDENVSYLQQSVLCGSCHVLIVPQIPTNYIPGGELPSVANDAVARYNTDHPDDMKPIPYPKYDRPAACVSGVESFTLDNSRMLRGKRVGNPVLDPCVGLGYEQATYLEWLNSDFATEMNNGDTCQGCHMPLVTNPADPSDHTAIMAQSTEGLTAKTYRRHRLMGINLPVSEMFMQFPDVLGVFPYSDNVPDYAPVPGGADIAAIENYLLGGQQAIIDQATSQANGAGLAPDSVTADKMAAAEIADIVSWREEGDPDNRELVTILSIKNNSGHKFPSGAGFRRAFVKFEVLDGDGNTLWVSGDTNRFGAICVGAANEGACTTLLPSEHNLHNDPSRLQPHYETITSDDQVQIYEVQTVDDTGKLTSSTLALFEDVKDNRLLPRGFKTVEDLSCSETVVGPVVFGISQCSAAQATHFVLSSEERPSAGKDDPYYFDSTKAGEDMLTYRIPLSQVDGAAEVRATLQYQTIPPGFLAARFRQGRAPDAGMSLLPATERAIYLTSHLNLDLVGLNSGHPDNTEMQFSRNWTSSIHQTNTAVLARKP</sequence>
<dbReference type="AlphaFoldDB" id="A0A1I6EMC5"/>
<reference evidence="3 4" key="1">
    <citation type="submission" date="2016-10" db="EMBL/GenBank/DDBJ databases">
        <authorList>
            <person name="de Groot N.N."/>
        </authorList>
    </citation>
    <scope>NUCLEOTIDE SEQUENCE [LARGE SCALE GENOMIC DNA]</scope>
    <source>
        <strain evidence="4">KMM 9023,NRIC 0796,JCM 17311,KCTC 23692</strain>
    </source>
</reference>
<feature type="signal peptide" evidence="2">
    <location>
        <begin position="1"/>
        <end position="23"/>
    </location>
</feature>
<protein>
    <recommendedName>
        <fullName evidence="5">Cytochrome c554 and c-prime</fullName>
    </recommendedName>
</protein>
<evidence type="ECO:0000256" key="2">
    <source>
        <dbReference type="SAM" id="SignalP"/>
    </source>
</evidence>
<dbReference type="EMBL" id="FOYI01000014">
    <property type="protein sequence ID" value="SFR18658.1"/>
    <property type="molecule type" value="Genomic_DNA"/>
</dbReference>
<feature type="chain" id="PRO_5011556050" description="Cytochrome c554 and c-prime" evidence="2">
    <location>
        <begin position="24"/>
        <end position="936"/>
    </location>
</feature>
<dbReference type="OrthoDB" id="9814800at2"/>
<dbReference type="Gene3D" id="1.10.1130.10">
    <property type="entry name" value="Flavocytochrome C3, Chain A"/>
    <property type="match status" value="1"/>
</dbReference>
<evidence type="ECO:0000313" key="3">
    <source>
        <dbReference type="EMBL" id="SFR18658.1"/>
    </source>
</evidence>
<dbReference type="STRING" id="871652.SAMN04515673_11455"/>
<keyword evidence="2" id="KW-0732">Signal</keyword>
<feature type="region of interest" description="Disordered" evidence="1">
    <location>
        <begin position="34"/>
        <end position="58"/>
    </location>
</feature>
<dbReference type="SUPFAM" id="SSF48695">
    <property type="entry name" value="Multiheme cytochromes"/>
    <property type="match status" value="1"/>
</dbReference>
<gene>
    <name evidence="3" type="ORF">SAMN04515673_11455</name>
</gene>
<evidence type="ECO:0000313" key="4">
    <source>
        <dbReference type="Proteomes" id="UP000199302"/>
    </source>
</evidence>
<dbReference type="RefSeq" id="WP_143104182.1">
    <property type="nucleotide sequence ID" value="NZ_FOYI01000014.1"/>
</dbReference>